<dbReference type="STRING" id="7395.A0A1A9VJI4"/>
<evidence type="ECO:0000259" key="13">
    <source>
        <dbReference type="Pfam" id="PF20258"/>
    </source>
</evidence>
<keyword evidence="7" id="KW-0547">Nucleotide-binding</keyword>
<evidence type="ECO:0000256" key="4">
    <source>
        <dbReference type="ARBA" id="ARBA00022555"/>
    </source>
</evidence>
<evidence type="ECO:0000256" key="3">
    <source>
        <dbReference type="ARBA" id="ARBA00011953"/>
    </source>
</evidence>
<keyword evidence="8" id="KW-0067">ATP-binding</keyword>
<evidence type="ECO:0000256" key="9">
    <source>
        <dbReference type="ARBA" id="ARBA00022884"/>
    </source>
</evidence>
<comment type="catalytic activity">
    <reaction evidence="11">
        <text>5-taurinomethyluridine(34) in tRNA + S-sulfanyl-L-cysteinyl-[protein] + AH2 + ATP = 5-taurinomethyl-2-thiouridine(34) in tRNA + L-cysteinyl-[protein] + A + AMP + diphosphate + H(+)</text>
        <dbReference type="Rhea" id="RHEA:47040"/>
        <dbReference type="Rhea" id="RHEA-COMP:10131"/>
        <dbReference type="Rhea" id="RHEA-COMP:11726"/>
        <dbReference type="Rhea" id="RHEA-COMP:11732"/>
        <dbReference type="Rhea" id="RHEA-COMP:11733"/>
        <dbReference type="ChEBI" id="CHEBI:13193"/>
        <dbReference type="ChEBI" id="CHEBI:15378"/>
        <dbReference type="ChEBI" id="CHEBI:17499"/>
        <dbReference type="ChEBI" id="CHEBI:29950"/>
        <dbReference type="ChEBI" id="CHEBI:30616"/>
        <dbReference type="ChEBI" id="CHEBI:33019"/>
        <dbReference type="ChEBI" id="CHEBI:61963"/>
        <dbReference type="ChEBI" id="CHEBI:87171"/>
        <dbReference type="ChEBI" id="CHEBI:87172"/>
        <dbReference type="ChEBI" id="CHEBI:456215"/>
        <dbReference type="EC" id="2.8.1.14"/>
    </reaction>
</comment>
<dbReference type="InterPro" id="IPR046884">
    <property type="entry name" value="MnmA-like_central"/>
</dbReference>
<dbReference type="FunFam" id="3.40.50.620:FF:000115">
    <property type="entry name" value="tRNA-specific 2-thiouridylase MnmA"/>
    <property type="match status" value="1"/>
</dbReference>
<feature type="domain" description="tRNA-specific 2-thiouridylase MnmA-like central" evidence="14">
    <location>
        <begin position="233"/>
        <end position="286"/>
    </location>
</feature>
<protein>
    <recommendedName>
        <fullName evidence="3">tRNA-5-taurinomethyluridine 2-sulfurtransferase</fullName>
        <ecNumber evidence="3">2.8.1.14</ecNumber>
    </recommendedName>
</protein>
<keyword evidence="4" id="KW-0820">tRNA-binding</keyword>
<evidence type="ECO:0000259" key="14">
    <source>
        <dbReference type="Pfam" id="PF20259"/>
    </source>
</evidence>
<keyword evidence="12" id="KW-0472">Membrane</keyword>
<evidence type="ECO:0000313" key="16">
    <source>
        <dbReference type="Proteomes" id="UP000078200"/>
    </source>
</evidence>
<dbReference type="GO" id="GO:0005524">
    <property type="term" value="F:ATP binding"/>
    <property type="evidence" value="ECO:0007669"/>
    <property type="project" value="UniProtKB-KW"/>
</dbReference>
<dbReference type="AlphaFoldDB" id="A0A1A9VJI4"/>
<dbReference type="VEuPathDB" id="VectorBase:GAUT039407"/>
<evidence type="ECO:0000256" key="8">
    <source>
        <dbReference type="ARBA" id="ARBA00022840"/>
    </source>
</evidence>
<dbReference type="EC" id="2.8.1.14" evidence="3"/>
<feature type="domain" description="tRNA-specific 2-thiouridylase MnmA-like C-terminal" evidence="13">
    <location>
        <begin position="294"/>
        <end position="366"/>
    </location>
</feature>
<evidence type="ECO:0000256" key="7">
    <source>
        <dbReference type="ARBA" id="ARBA00022741"/>
    </source>
</evidence>
<feature type="transmembrane region" description="Helical" evidence="12">
    <location>
        <begin position="712"/>
        <end position="730"/>
    </location>
</feature>
<dbReference type="PANTHER" id="PTHR11933">
    <property type="entry name" value="TRNA 5-METHYLAMINOMETHYL-2-THIOURIDYLATE -METHYLTRANSFERASE"/>
    <property type="match status" value="1"/>
</dbReference>
<dbReference type="InterPro" id="IPR004506">
    <property type="entry name" value="MnmA-like"/>
</dbReference>
<keyword evidence="6" id="KW-0819">tRNA processing</keyword>
<organism evidence="15 16">
    <name type="scientific">Glossina austeni</name>
    <name type="common">Savannah tsetse fly</name>
    <dbReference type="NCBI Taxonomy" id="7395"/>
    <lineage>
        <taxon>Eukaryota</taxon>
        <taxon>Metazoa</taxon>
        <taxon>Ecdysozoa</taxon>
        <taxon>Arthropoda</taxon>
        <taxon>Hexapoda</taxon>
        <taxon>Insecta</taxon>
        <taxon>Pterygota</taxon>
        <taxon>Neoptera</taxon>
        <taxon>Endopterygota</taxon>
        <taxon>Diptera</taxon>
        <taxon>Brachycera</taxon>
        <taxon>Muscomorpha</taxon>
        <taxon>Hippoboscoidea</taxon>
        <taxon>Glossinidae</taxon>
        <taxon>Glossina</taxon>
    </lineage>
</organism>
<dbReference type="Pfam" id="PF20258">
    <property type="entry name" value="tRNA_Me_trans_C"/>
    <property type="match status" value="1"/>
</dbReference>
<keyword evidence="12" id="KW-0812">Transmembrane</keyword>
<dbReference type="GO" id="GO:0061708">
    <property type="term" value="F:tRNA-5-taurinomethyluridine 2-sulfurtransferase"/>
    <property type="evidence" value="ECO:0007669"/>
    <property type="project" value="UniProtKB-EC"/>
</dbReference>
<dbReference type="Gene3D" id="3.40.50.620">
    <property type="entry name" value="HUPs"/>
    <property type="match status" value="1"/>
</dbReference>
<evidence type="ECO:0000256" key="5">
    <source>
        <dbReference type="ARBA" id="ARBA00022679"/>
    </source>
</evidence>
<evidence type="ECO:0000256" key="1">
    <source>
        <dbReference type="ARBA" id="ARBA00003986"/>
    </source>
</evidence>
<keyword evidence="16" id="KW-1185">Reference proteome</keyword>
<name>A0A1A9VJI4_GLOAU</name>
<proteinExistence type="inferred from homology"/>
<dbReference type="HAMAP" id="MF_00144">
    <property type="entry name" value="tRNA_thiouridyl_MnmA"/>
    <property type="match status" value="1"/>
</dbReference>
<accession>A0A1A9VJI4</accession>
<evidence type="ECO:0000256" key="10">
    <source>
        <dbReference type="ARBA" id="ARBA00023157"/>
    </source>
</evidence>
<comment type="function">
    <text evidence="1">Catalyzes the 2-thiolation of uridine at the wobble position (U34) of mitochondrial tRNA(Lys), tRNA(Glu) and tRNA(Gln). Required for the formation of 5-taurinomethyl-2-thiouridine (tm5s2U) of mitochondrial tRNA(Lys), tRNA(Glu), and tRNA(Gln) at the wobble position. ATP is required to activate the C2 atom of the wobble base.</text>
</comment>
<dbReference type="Gene3D" id="2.40.30.10">
    <property type="entry name" value="Translation factors"/>
    <property type="match status" value="1"/>
</dbReference>
<evidence type="ECO:0000256" key="6">
    <source>
        <dbReference type="ARBA" id="ARBA00022694"/>
    </source>
</evidence>
<dbReference type="Proteomes" id="UP000078200">
    <property type="component" value="Unassembled WGS sequence"/>
</dbReference>
<evidence type="ECO:0000256" key="12">
    <source>
        <dbReference type="SAM" id="Phobius"/>
    </source>
</evidence>
<evidence type="ECO:0000256" key="11">
    <source>
        <dbReference type="ARBA" id="ARBA00049564"/>
    </source>
</evidence>
<evidence type="ECO:0000256" key="2">
    <source>
        <dbReference type="ARBA" id="ARBA00006191"/>
    </source>
</evidence>
<dbReference type="NCBIfam" id="TIGR00420">
    <property type="entry name" value="trmU"/>
    <property type="match status" value="1"/>
</dbReference>
<feature type="transmembrane region" description="Helical" evidence="12">
    <location>
        <begin position="670"/>
        <end position="692"/>
    </location>
</feature>
<dbReference type="GO" id="GO:0000049">
    <property type="term" value="F:tRNA binding"/>
    <property type="evidence" value="ECO:0007669"/>
    <property type="project" value="UniProtKB-KW"/>
</dbReference>
<dbReference type="CDD" id="cd01998">
    <property type="entry name" value="MnmA_TRMU-like"/>
    <property type="match status" value="1"/>
</dbReference>
<comment type="similarity">
    <text evidence="2">Belongs to the MnmA/TRMU family.</text>
</comment>
<dbReference type="Pfam" id="PF20259">
    <property type="entry name" value="tRNA_Me_trans_M"/>
    <property type="match status" value="1"/>
</dbReference>
<dbReference type="Gene3D" id="2.30.30.280">
    <property type="entry name" value="Adenine nucleotide alpha hydrolases-like domains"/>
    <property type="match status" value="1"/>
</dbReference>
<dbReference type="NCBIfam" id="NF001138">
    <property type="entry name" value="PRK00143.1"/>
    <property type="match status" value="1"/>
</dbReference>
<dbReference type="FunFam" id="2.30.30.280:FF:000001">
    <property type="entry name" value="tRNA-specific 2-thiouridylase MnmA"/>
    <property type="match status" value="1"/>
</dbReference>
<keyword evidence="5" id="KW-0808">Transferase</keyword>
<keyword evidence="12" id="KW-1133">Transmembrane helix</keyword>
<dbReference type="Pfam" id="PF03054">
    <property type="entry name" value="tRNA_Me_trans"/>
    <property type="match status" value="1"/>
</dbReference>
<sequence>MLKEFEIEPLLKDKAPHQTKAVVAMSGGVDSSVAAALLYNFGYQVIGVTLQLYGTDGNANARKGACCAGQDIYDAKRVAESVGFPHYILNYEEIFKKEVIEDFASTYMRGETPIPCVRCNQTVKFRDLLQVTKNLGADVLVTGHYVRRLEKNGEVKLCRSIDKSKDQSYFLFATTEEQLKLLRFPLGGFYKSDIRKLAKYFSLQISEKPDSQDICFVSESYSKTIAKLAPQSVQKGKIVDVNGKVLGEHNGIVNFTVGQRRGLCIAHNEPLYVIKINTENNEVIVGPINALMQKKILIKELNWLEQPKEGMEVTVKLRSSHAGSLATIHSTDEKNKACVILNDDYFGISPGQACVAYKGEQVIGGSFQHADLDRFMDHRHHIGLSAFIQKQDEQLDYYFNLKFSLQGLFLIYALAYRILSENNNLNTKDVIDKIYEVIKGSELNEYINEVVDGRKLDLLNILANPKREPIFKTEEDFENKVLIGLRKLLSEGNTLNKYDREFALNKCIIDFYYSIHQEIKVDKDVVLLFSIFGGYHKLSEHHKESIKKESLSIIDNVVVSTYIMNLTGLLQSINLKDQNRATKYTLDCEKIGTLNRTFNMSASADYNNQGFLYLKSIGPTSKQLLKEQNSNKFEERIINKTHYSAPQEENKCRPNFIVSKKKEKDHKNTVCKLILGMFVLSVGLYVADYFLMEQKLLNSIKNVLPQDNLTNLIVGAVLTIVIVYALFQLLKSPQEPPLSTVNGMTNENLESLHAKQA</sequence>
<dbReference type="InterPro" id="IPR046885">
    <property type="entry name" value="MnmA-like_C"/>
</dbReference>
<dbReference type="SUPFAM" id="SSF52402">
    <property type="entry name" value="Adenine nucleotide alpha hydrolases-like"/>
    <property type="match status" value="1"/>
</dbReference>
<dbReference type="EnsemblMetazoa" id="GAUT039407-RA">
    <property type="protein sequence ID" value="GAUT039407-PA"/>
    <property type="gene ID" value="GAUT039407"/>
</dbReference>
<keyword evidence="10" id="KW-1015">Disulfide bond</keyword>
<evidence type="ECO:0000313" key="15">
    <source>
        <dbReference type="EnsemblMetazoa" id="GAUT039407-PA"/>
    </source>
</evidence>
<dbReference type="GO" id="GO:0002143">
    <property type="term" value="P:tRNA wobble position uridine thiolation"/>
    <property type="evidence" value="ECO:0007669"/>
    <property type="project" value="TreeGrafter"/>
</dbReference>
<dbReference type="InterPro" id="IPR014729">
    <property type="entry name" value="Rossmann-like_a/b/a_fold"/>
</dbReference>
<dbReference type="InterPro" id="IPR023382">
    <property type="entry name" value="MnmA-like_central_sf"/>
</dbReference>
<reference evidence="15" key="1">
    <citation type="submission" date="2020-05" db="UniProtKB">
        <authorList>
            <consortium name="EnsemblMetazoa"/>
        </authorList>
    </citation>
    <scope>IDENTIFICATION</scope>
    <source>
        <strain evidence="15">TTRI</strain>
    </source>
</reference>
<keyword evidence="9" id="KW-0694">RNA-binding</keyword>
<dbReference type="PANTHER" id="PTHR11933:SF5">
    <property type="entry name" value="MITOCHONDRIAL TRNA-SPECIFIC 2-THIOURIDYLASE 1"/>
    <property type="match status" value="1"/>
</dbReference>